<evidence type="ECO:0000313" key="1">
    <source>
        <dbReference type="EMBL" id="MCD8473637.1"/>
    </source>
</evidence>
<dbReference type="Proteomes" id="UP001430701">
    <property type="component" value="Unassembled WGS sequence"/>
</dbReference>
<organism evidence="1 2">
    <name type="scientific">Xylella taiwanensis</name>
    <dbReference type="NCBI Taxonomy" id="1444770"/>
    <lineage>
        <taxon>Bacteria</taxon>
        <taxon>Pseudomonadati</taxon>
        <taxon>Pseudomonadota</taxon>
        <taxon>Gammaproteobacteria</taxon>
        <taxon>Lysobacterales</taxon>
        <taxon>Lysobacteraceae</taxon>
        <taxon>Xylella</taxon>
    </lineage>
</organism>
<comment type="caution">
    <text evidence="1">The sequence shown here is derived from an EMBL/GenBank/DDBJ whole genome shotgun (WGS) entry which is preliminary data.</text>
</comment>
<dbReference type="GeneID" id="68900531"/>
<name>A0ABS8TU22_9GAMM</name>
<gene>
    <name evidence="1" type="ORF">LPH55_09265</name>
</gene>
<dbReference type="EMBL" id="JAJPPU010000002">
    <property type="protein sequence ID" value="MCD8473637.1"/>
    <property type="molecule type" value="Genomic_DNA"/>
</dbReference>
<protein>
    <submittedName>
        <fullName evidence="1">Uncharacterized protein</fullName>
    </submittedName>
</protein>
<reference evidence="1" key="1">
    <citation type="submission" date="2021-11" db="EMBL/GenBank/DDBJ databases">
        <title>Genome sequence of Xylella taiwanensis PLS432.</title>
        <authorList>
            <person name="Weng L.-W."/>
            <person name="Su C.-C."/>
            <person name="Tsai C.-W."/>
            <person name="Kuo C.-H."/>
        </authorList>
    </citation>
    <scope>NUCLEOTIDE SEQUENCE</scope>
    <source>
        <strain evidence="1">PLS432</strain>
    </source>
</reference>
<accession>A0ABS8TU22</accession>
<sequence length="68" mass="7486">MSSAAALERLMTTPEDVLCVLAASGIGIACPAAEPPGVRRVVWICRRVRTQRRCRRGNRADTYMTAPR</sequence>
<keyword evidence="2" id="KW-1185">Reference proteome</keyword>
<proteinExistence type="predicted"/>
<evidence type="ECO:0000313" key="2">
    <source>
        <dbReference type="Proteomes" id="UP001430701"/>
    </source>
</evidence>
<dbReference type="RefSeq" id="WP_152536665.1">
    <property type="nucleotide sequence ID" value="NZ_CP053627.1"/>
</dbReference>